<evidence type="ECO:0000313" key="3">
    <source>
        <dbReference type="Proteomes" id="UP000279236"/>
    </source>
</evidence>
<sequence length="371" mass="42790">MEIHNALGIVYEDNDPDYYRKVLIKMYWDGSDTPSVLAPLGDFFCIGNSMPGNFESLPFTVSAKPSEDHTFGGNCGGNCYLTMPFNKRGRIEIENQGEHAYIQYFYIDYELYKEPMPQDTLYFHAMWRHENPTGGWAPNGTQTNSLETQVANLDGKDNYVILETEGQGNYIGCNHSVYHFQGTWWGEGDDMIFIDDDQWPPSMHGTGGEDYFTQGWGMQKNAYNFCGSIIHEGDVPNTQVSYRWHLPDPVRFDKKIKVTMETGHGNHLRDDWSTTAYWYQTLPGPKLEILPVEKRLPRRPVLSGNPVEEPKIEDMPEPQKSKAIERETRFKEYLEDRKGWVDRRAADSQERAVKNVEIAKEIRARWLSSSK</sequence>
<feature type="region of interest" description="Disordered" evidence="1">
    <location>
        <begin position="301"/>
        <end position="323"/>
    </location>
</feature>
<evidence type="ECO:0008006" key="4">
    <source>
        <dbReference type="Google" id="ProtNLM"/>
    </source>
</evidence>
<gene>
    <name evidence="2" type="ORF">EHS24_005368</name>
</gene>
<protein>
    <recommendedName>
        <fullName evidence="4">DUF2961 domain-containing protein</fullName>
    </recommendedName>
</protein>
<dbReference type="InterPro" id="IPR021345">
    <property type="entry name" value="DUF2961"/>
</dbReference>
<keyword evidence="3" id="KW-1185">Reference proteome</keyword>
<dbReference type="AlphaFoldDB" id="A0A427XD01"/>
<dbReference type="Proteomes" id="UP000279236">
    <property type="component" value="Unassembled WGS sequence"/>
</dbReference>
<comment type="caution">
    <text evidence="2">The sequence shown here is derived from an EMBL/GenBank/DDBJ whole genome shotgun (WGS) entry which is preliminary data.</text>
</comment>
<dbReference type="EMBL" id="RSCE01000021">
    <property type="protein sequence ID" value="RSH76790.1"/>
    <property type="molecule type" value="Genomic_DNA"/>
</dbReference>
<evidence type="ECO:0000313" key="2">
    <source>
        <dbReference type="EMBL" id="RSH76790.1"/>
    </source>
</evidence>
<dbReference type="Pfam" id="PF11175">
    <property type="entry name" value="DUF2961"/>
    <property type="match status" value="1"/>
</dbReference>
<dbReference type="RefSeq" id="XP_028471937.1">
    <property type="nucleotide sequence ID" value="XM_028620895.1"/>
</dbReference>
<organism evidence="2 3">
    <name type="scientific">Apiotrichum porosum</name>
    <dbReference type="NCBI Taxonomy" id="105984"/>
    <lineage>
        <taxon>Eukaryota</taxon>
        <taxon>Fungi</taxon>
        <taxon>Dikarya</taxon>
        <taxon>Basidiomycota</taxon>
        <taxon>Agaricomycotina</taxon>
        <taxon>Tremellomycetes</taxon>
        <taxon>Trichosporonales</taxon>
        <taxon>Trichosporonaceae</taxon>
        <taxon>Apiotrichum</taxon>
    </lineage>
</organism>
<accession>A0A427XD01</accession>
<dbReference type="GeneID" id="39589911"/>
<dbReference type="Gene3D" id="2.60.120.1390">
    <property type="match status" value="1"/>
</dbReference>
<dbReference type="OrthoDB" id="2581467at2759"/>
<evidence type="ECO:0000256" key="1">
    <source>
        <dbReference type="SAM" id="MobiDB-lite"/>
    </source>
</evidence>
<reference evidence="2 3" key="1">
    <citation type="submission" date="2018-11" db="EMBL/GenBank/DDBJ databases">
        <title>Genome sequence of Apiotrichum porosum DSM 27194.</title>
        <authorList>
            <person name="Aliyu H."/>
            <person name="Gorte O."/>
            <person name="Ochsenreither K."/>
        </authorList>
    </citation>
    <scope>NUCLEOTIDE SEQUENCE [LARGE SCALE GENOMIC DNA]</scope>
    <source>
        <strain evidence="2 3">DSM 27194</strain>
    </source>
</reference>
<name>A0A427XD01_9TREE</name>
<feature type="compositionally biased region" description="Basic and acidic residues" evidence="1">
    <location>
        <begin position="308"/>
        <end position="323"/>
    </location>
</feature>
<proteinExistence type="predicted"/>